<dbReference type="InterPro" id="IPR036136">
    <property type="entry name" value="Nit/Sulf_reduc_fer-like_dom_sf"/>
</dbReference>
<keyword evidence="2" id="KW-0349">Heme</keyword>
<dbReference type="RefSeq" id="WP_011422206.1">
    <property type="nucleotide sequence ID" value="NC_007760.1"/>
</dbReference>
<feature type="region of interest" description="Disordered" evidence="7">
    <location>
        <begin position="581"/>
        <end position="606"/>
    </location>
</feature>
<evidence type="ECO:0000256" key="7">
    <source>
        <dbReference type="SAM" id="MobiDB-lite"/>
    </source>
</evidence>
<evidence type="ECO:0000256" key="5">
    <source>
        <dbReference type="ARBA" id="ARBA00023004"/>
    </source>
</evidence>
<dbReference type="GO" id="GO:0046872">
    <property type="term" value="F:metal ion binding"/>
    <property type="evidence" value="ECO:0007669"/>
    <property type="project" value="UniProtKB-KW"/>
</dbReference>
<evidence type="ECO:0000256" key="3">
    <source>
        <dbReference type="ARBA" id="ARBA00022723"/>
    </source>
</evidence>
<dbReference type="GO" id="GO:0051539">
    <property type="term" value="F:4 iron, 4 sulfur cluster binding"/>
    <property type="evidence" value="ECO:0007669"/>
    <property type="project" value="UniProtKB-KW"/>
</dbReference>
<evidence type="ECO:0000256" key="1">
    <source>
        <dbReference type="ARBA" id="ARBA00022485"/>
    </source>
</evidence>
<reference evidence="10 11" key="1">
    <citation type="submission" date="2006-01" db="EMBL/GenBank/DDBJ databases">
        <title>Complete sequence of Anaeromyxobacter dehalogenans 2CP-C.</title>
        <authorList>
            <consortium name="US DOE Joint Genome Institute"/>
            <person name="Copeland A."/>
            <person name="Lucas S."/>
            <person name="Lapidus A."/>
            <person name="Barry K."/>
            <person name="Detter J.C."/>
            <person name="Glavina T."/>
            <person name="Hammon N."/>
            <person name="Israni S."/>
            <person name="Pitluck S."/>
            <person name="Brettin T."/>
            <person name="Bruce D."/>
            <person name="Han C."/>
            <person name="Tapia R."/>
            <person name="Gilna P."/>
            <person name="Kiss H."/>
            <person name="Schmutz J."/>
            <person name="Larimer F."/>
            <person name="Land M."/>
            <person name="Kyrpides N."/>
            <person name="Anderson I."/>
            <person name="Sanford R.A."/>
            <person name="Ritalahti K.M."/>
            <person name="Thomas H.S."/>
            <person name="Kirby J.R."/>
            <person name="Zhulin I.B."/>
            <person name="Loeffler F.E."/>
            <person name="Richardson P."/>
        </authorList>
    </citation>
    <scope>NUCLEOTIDE SEQUENCE [LARGE SCALE GENOMIC DNA]</scope>
    <source>
        <strain evidence="10 11">2CP-C</strain>
    </source>
</reference>
<dbReference type="PANTHER" id="PTHR32439">
    <property type="entry name" value="FERREDOXIN--NITRITE REDUCTASE, CHLOROPLASTIC"/>
    <property type="match status" value="1"/>
</dbReference>
<keyword evidence="5" id="KW-0408">Iron</keyword>
<dbReference type="GO" id="GO:0016491">
    <property type="term" value="F:oxidoreductase activity"/>
    <property type="evidence" value="ECO:0007669"/>
    <property type="project" value="UniProtKB-KW"/>
</dbReference>
<feature type="domain" description="Nitrite/Sulfite reductase ferredoxin-like" evidence="9">
    <location>
        <begin position="353"/>
        <end position="419"/>
    </location>
</feature>
<gene>
    <name evidence="10" type="ordered locus">Adeh_3155</name>
</gene>
<dbReference type="Pfam" id="PF03460">
    <property type="entry name" value="NIR_SIR_ferr"/>
    <property type="match status" value="2"/>
</dbReference>
<evidence type="ECO:0000256" key="2">
    <source>
        <dbReference type="ARBA" id="ARBA00022617"/>
    </source>
</evidence>
<dbReference type="Pfam" id="PF01077">
    <property type="entry name" value="NIR_SIR"/>
    <property type="match status" value="1"/>
</dbReference>
<dbReference type="InterPro" id="IPR051329">
    <property type="entry name" value="NIR_SIR_4Fe-4S"/>
</dbReference>
<keyword evidence="6" id="KW-0411">Iron-sulfur</keyword>
<dbReference type="InterPro" id="IPR006066">
    <property type="entry name" value="NO2/SO3_Rdtase_FeS/sirohaem_BS"/>
</dbReference>
<dbReference type="Gene3D" id="3.30.413.10">
    <property type="entry name" value="Sulfite Reductase Hemoprotein, domain 1"/>
    <property type="match status" value="2"/>
</dbReference>
<dbReference type="InterPro" id="IPR005117">
    <property type="entry name" value="NiRdtase/SiRdtase_haem-b_fer"/>
</dbReference>
<evidence type="ECO:0000256" key="4">
    <source>
        <dbReference type="ARBA" id="ARBA00023002"/>
    </source>
</evidence>
<evidence type="ECO:0000313" key="10">
    <source>
        <dbReference type="EMBL" id="ABC82924.1"/>
    </source>
</evidence>
<evidence type="ECO:0000313" key="11">
    <source>
        <dbReference type="Proteomes" id="UP000001935"/>
    </source>
</evidence>
<dbReference type="Gene3D" id="3.90.480.10">
    <property type="entry name" value="Sulfite Reductase Hemoprotein,Domain 2"/>
    <property type="match status" value="1"/>
</dbReference>
<evidence type="ECO:0000259" key="8">
    <source>
        <dbReference type="Pfam" id="PF01077"/>
    </source>
</evidence>
<dbReference type="HOGENOM" id="CLU_015667_1_1_7"/>
<keyword evidence="3" id="KW-0479">Metal-binding</keyword>
<dbReference type="KEGG" id="ade:Adeh_3155"/>
<feature type="domain" description="Nitrite/Sulfite reductase ferredoxin-like" evidence="9">
    <location>
        <begin position="51"/>
        <end position="118"/>
    </location>
</feature>
<evidence type="ECO:0000259" key="9">
    <source>
        <dbReference type="Pfam" id="PF03460"/>
    </source>
</evidence>
<dbReference type="Proteomes" id="UP000001935">
    <property type="component" value="Chromosome"/>
</dbReference>
<dbReference type="eggNOG" id="COG0155">
    <property type="taxonomic scope" value="Bacteria"/>
</dbReference>
<proteinExistence type="predicted"/>
<organism evidence="10 11">
    <name type="scientific">Anaeromyxobacter dehalogenans (strain 2CP-C)</name>
    <dbReference type="NCBI Taxonomy" id="290397"/>
    <lineage>
        <taxon>Bacteria</taxon>
        <taxon>Pseudomonadati</taxon>
        <taxon>Myxococcota</taxon>
        <taxon>Myxococcia</taxon>
        <taxon>Myxococcales</taxon>
        <taxon>Cystobacterineae</taxon>
        <taxon>Anaeromyxobacteraceae</taxon>
        <taxon>Anaeromyxobacter</taxon>
    </lineage>
</organism>
<dbReference type="SUPFAM" id="SSF56014">
    <property type="entry name" value="Nitrite and sulphite reductase 4Fe-4S domain-like"/>
    <property type="match status" value="2"/>
</dbReference>
<protein>
    <submittedName>
        <fullName evidence="10">Nitrite/sulfite reductase, hemoprotein beta-component, ferrodoxin-like protein</fullName>
    </submittedName>
</protein>
<feature type="compositionally biased region" description="Basic and acidic residues" evidence="7">
    <location>
        <begin position="593"/>
        <end position="606"/>
    </location>
</feature>
<feature type="domain" description="Nitrite/sulphite reductase 4Fe-4S" evidence="8">
    <location>
        <begin position="127"/>
        <end position="279"/>
    </location>
</feature>
<dbReference type="SUPFAM" id="SSF55124">
    <property type="entry name" value="Nitrite/Sulfite reductase N-terminal domain-like"/>
    <property type="match status" value="2"/>
</dbReference>
<dbReference type="AlphaFoldDB" id="Q2IEB6"/>
<evidence type="ECO:0000256" key="6">
    <source>
        <dbReference type="ARBA" id="ARBA00023014"/>
    </source>
</evidence>
<dbReference type="EMBL" id="CP000251">
    <property type="protein sequence ID" value="ABC82924.1"/>
    <property type="molecule type" value="Genomic_DNA"/>
</dbReference>
<dbReference type="OrthoDB" id="9803707at2"/>
<dbReference type="InterPro" id="IPR045854">
    <property type="entry name" value="NO2/SO3_Rdtase_4Fe4S_sf"/>
</dbReference>
<keyword evidence="1" id="KW-0004">4Fe-4S</keyword>
<dbReference type="InterPro" id="IPR006067">
    <property type="entry name" value="NO2/SO3_Rdtase_4Fe4S_dom"/>
</dbReference>
<dbReference type="PRINTS" id="PR00397">
    <property type="entry name" value="SIROHAEM"/>
</dbReference>
<dbReference type="PANTHER" id="PTHR32439:SF9">
    <property type="entry name" value="BLR3264 PROTEIN"/>
    <property type="match status" value="1"/>
</dbReference>
<name>Q2IEB6_ANADE</name>
<dbReference type="STRING" id="290397.Adeh_3155"/>
<dbReference type="GO" id="GO:0020037">
    <property type="term" value="F:heme binding"/>
    <property type="evidence" value="ECO:0007669"/>
    <property type="project" value="InterPro"/>
</dbReference>
<accession>Q2IEB6</accession>
<keyword evidence="4" id="KW-0560">Oxidoreductase</keyword>
<sequence length="606" mass="64063">MTATPPPAERDRPSFADDAEISDFLDTLGRFERGELDAEAWRAYRVARGAYGQRQDGVHMLRIKLPQGAVSGAQLRALAEVASRWSRGFGHVTTRQNFQLNYVRPADLEPAMRRLAEAGITTSGAGGNTVRNVLACPRAGVSPDEVFDVTPYAEAFTRHFLRHPLGDALPRKFKVAFEGCARDHVATAIQDLGFRARLRDRVRGFAVTVAGGTSSACTAGAPLVEFLPAADVLALGEAVIRVFHARGDRANRHRNRLKFLLRALGFEPFRALVLAELEQVRAEGSPALPFDPERPPVEVAPAAARPPAPAAADLAARVRGARLGGPGEPPPLRIVTEPAPGALAAFRATNVLPQRQAGYAIVAASLAQGDATAAQLEALAALAEAYGDGAARFTSGGHVLLRWVREEDVPALHARLAAAGLGRDGAGTAADVVACPGADVCRLAVTRTRALARLIEEAVRRAVPGAGAVPLPVAMSGCPNGCSQHHLAAIGLQGSARRLGGRAVPQYFVLLGGQVDAGGATFGRLAAKVPARRVADAVARLTSLYLAERHAGEDAGPFFARSLDRAKAVLAEYEHLRLEDTRPEDFVEPGTTEDFRPGADAGERAA</sequence>